<evidence type="ECO:0000256" key="5">
    <source>
        <dbReference type="ARBA" id="ARBA00022448"/>
    </source>
</evidence>
<comment type="subcellular location">
    <subcellularLocation>
        <location evidence="2 12">Cell membrane</location>
        <topology evidence="2 12">Lipid-anchor</topology>
    </subcellularLocation>
</comment>
<evidence type="ECO:0000256" key="6">
    <source>
        <dbReference type="ARBA" id="ARBA00022475"/>
    </source>
</evidence>
<dbReference type="InterPro" id="IPR011862">
    <property type="entry name" value="Phos-bd"/>
</dbReference>
<comment type="subunit">
    <text evidence="4 12">The complex is composed of two ATP-binding proteins (PstB), two transmembrane proteins (PstC and PstA) and a solute-binding protein (PstS).</text>
</comment>
<dbReference type="RefSeq" id="WP_183538818.1">
    <property type="nucleotide sequence ID" value="NZ_JACHHV010000004.1"/>
</dbReference>
<name>A0A841C7H6_9LACT</name>
<keyword evidence="10 12" id="KW-0564">Palmitate</keyword>
<dbReference type="SUPFAM" id="SSF53850">
    <property type="entry name" value="Periplasmic binding protein-like II"/>
    <property type="match status" value="1"/>
</dbReference>
<keyword evidence="9" id="KW-0472">Membrane</keyword>
<comment type="function">
    <text evidence="1">Part of the ABC transporter complex PstSACB involved in phosphate import.</text>
</comment>
<gene>
    <name evidence="14" type="ORF">HNQ37_000413</name>
</gene>
<evidence type="ECO:0000256" key="11">
    <source>
        <dbReference type="ARBA" id="ARBA00023288"/>
    </source>
</evidence>
<dbReference type="PANTHER" id="PTHR30570:SF4">
    <property type="entry name" value="PHOSPHATE-BINDING PROTEIN PSTS 1"/>
    <property type="match status" value="1"/>
</dbReference>
<dbReference type="Gene3D" id="3.40.190.10">
    <property type="entry name" value="Periplasmic binding protein-like II"/>
    <property type="match status" value="2"/>
</dbReference>
<dbReference type="EMBL" id="JACHHV010000004">
    <property type="protein sequence ID" value="MBB5887542.1"/>
    <property type="molecule type" value="Genomic_DNA"/>
</dbReference>
<dbReference type="Proteomes" id="UP000562464">
    <property type="component" value="Unassembled WGS sequence"/>
</dbReference>
<evidence type="ECO:0000256" key="9">
    <source>
        <dbReference type="ARBA" id="ARBA00023136"/>
    </source>
</evidence>
<evidence type="ECO:0000256" key="7">
    <source>
        <dbReference type="ARBA" id="ARBA00022592"/>
    </source>
</evidence>
<dbReference type="GO" id="GO:0005886">
    <property type="term" value="C:plasma membrane"/>
    <property type="evidence" value="ECO:0007669"/>
    <property type="project" value="UniProtKB-SubCell"/>
</dbReference>
<evidence type="ECO:0000256" key="8">
    <source>
        <dbReference type="ARBA" id="ARBA00022729"/>
    </source>
</evidence>
<keyword evidence="6 12" id="KW-1003">Cell membrane</keyword>
<feature type="signal peptide" evidence="12">
    <location>
        <begin position="1"/>
        <end position="19"/>
    </location>
</feature>
<dbReference type="AlphaFoldDB" id="A0A841C7H6"/>
<feature type="domain" description="PBP" evidence="13">
    <location>
        <begin position="36"/>
        <end position="272"/>
    </location>
</feature>
<keyword evidence="11 12" id="KW-0449">Lipoprotein</keyword>
<dbReference type="CDD" id="cd13653">
    <property type="entry name" value="PBP2_phosphate_like_1"/>
    <property type="match status" value="1"/>
</dbReference>
<keyword evidence="7 12" id="KW-0592">Phosphate transport</keyword>
<evidence type="ECO:0000256" key="1">
    <source>
        <dbReference type="ARBA" id="ARBA00002841"/>
    </source>
</evidence>
<evidence type="ECO:0000256" key="4">
    <source>
        <dbReference type="ARBA" id="ARBA00011529"/>
    </source>
</evidence>
<dbReference type="GO" id="GO:0042301">
    <property type="term" value="F:phosphate ion binding"/>
    <property type="evidence" value="ECO:0007669"/>
    <property type="project" value="UniProtKB-UniRule"/>
</dbReference>
<evidence type="ECO:0000259" key="13">
    <source>
        <dbReference type="Pfam" id="PF12849"/>
    </source>
</evidence>
<comment type="similarity">
    <text evidence="3 12">Belongs to the PstS family.</text>
</comment>
<sequence>MKKKLVLSMVAGAALLTLAACSSNNATSSSSSTKASSSASLSGKIVAGGSTALQPLVTTVSQEFMTKNPNVSIDVQPGGSGAGLTGVANGTFQIGNSDIFAEEKTGIDASKIKDNQVATVGVAPIVNQDVADKVKSLTQQQLIDIFSGKTTNWSAVGGPSEAITLIGRTTGSGTRVLFDNFGLNKGTELASEVTQDATGAAAKAVSTTPGAISYIAFSGLEGVTNIKAMPITFEGGSKAVDPTNDNVIDNSWKIWGYEHMYTSTTPDEATTALIKAVKNDTKDLKAQGYIEIAAMKGSRTVDGTWTAK</sequence>
<comment type="caution">
    <text evidence="14">The sequence shown here is derived from an EMBL/GenBank/DDBJ whole genome shotgun (WGS) entry which is preliminary data.</text>
</comment>
<dbReference type="NCBIfam" id="TIGR02136">
    <property type="entry name" value="ptsS_2"/>
    <property type="match status" value="1"/>
</dbReference>
<dbReference type="InterPro" id="IPR050811">
    <property type="entry name" value="Phosphate_ABC_transporter"/>
</dbReference>
<evidence type="ECO:0000256" key="10">
    <source>
        <dbReference type="ARBA" id="ARBA00023139"/>
    </source>
</evidence>
<evidence type="ECO:0000256" key="2">
    <source>
        <dbReference type="ARBA" id="ARBA00004193"/>
    </source>
</evidence>
<dbReference type="Pfam" id="PF12849">
    <property type="entry name" value="PBP_like_2"/>
    <property type="match status" value="1"/>
</dbReference>
<accession>A0A841C7H6</accession>
<dbReference type="InterPro" id="IPR024370">
    <property type="entry name" value="PBP_domain"/>
</dbReference>
<evidence type="ECO:0000313" key="15">
    <source>
        <dbReference type="Proteomes" id="UP000562464"/>
    </source>
</evidence>
<reference evidence="14 15" key="1">
    <citation type="submission" date="2020-08" db="EMBL/GenBank/DDBJ databases">
        <title>Genomic Encyclopedia of Type Strains, Phase IV (KMG-IV): sequencing the most valuable type-strain genomes for metagenomic binning, comparative biology and taxonomic classification.</title>
        <authorList>
            <person name="Goeker M."/>
        </authorList>
    </citation>
    <scope>NUCLEOTIDE SEQUENCE [LARGE SCALE GENOMIC DNA]</scope>
    <source>
        <strain evidence="14 15">DSM 14925</strain>
    </source>
</reference>
<evidence type="ECO:0000256" key="12">
    <source>
        <dbReference type="RuleBase" id="RU367119"/>
    </source>
</evidence>
<proteinExistence type="inferred from homology"/>
<comment type="function">
    <text evidence="12">Involved in the system for phosphate transport across the cytoplasmic membrane.</text>
</comment>
<protein>
    <recommendedName>
        <fullName evidence="12">Phosphate-binding protein</fullName>
    </recommendedName>
</protein>
<keyword evidence="8 12" id="KW-0732">Signal</keyword>
<evidence type="ECO:0000256" key="3">
    <source>
        <dbReference type="ARBA" id="ARBA00008725"/>
    </source>
</evidence>
<keyword evidence="5 12" id="KW-0813">Transport</keyword>
<feature type="chain" id="PRO_5039756596" description="Phosphate-binding protein" evidence="12">
    <location>
        <begin position="20"/>
        <end position="308"/>
    </location>
</feature>
<dbReference type="GO" id="GO:0006817">
    <property type="term" value="P:phosphate ion transport"/>
    <property type="evidence" value="ECO:0007669"/>
    <property type="project" value="UniProtKB-UniRule"/>
</dbReference>
<dbReference type="PROSITE" id="PS51257">
    <property type="entry name" value="PROKAR_LIPOPROTEIN"/>
    <property type="match status" value="1"/>
</dbReference>
<dbReference type="PANTHER" id="PTHR30570">
    <property type="entry name" value="PERIPLASMIC PHOSPHATE BINDING COMPONENT OF PHOSPHATE ABC TRANSPORTER"/>
    <property type="match status" value="1"/>
</dbReference>
<organism evidence="14 15">
    <name type="scientific">Lactovum miscens</name>
    <dbReference type="NCBI Taxonomy" id="190387"/>
    <lineage>
        <taxon>Bacteria</taxon>
        <taxon>Bacillati</taxon>
        <taxon>Bacillota</taxon>
        <taxon>Bacilli</taxon>
        <taxon>Lactobacillales</taxon>
        <taxon>Streptococcaceae</taxon>
        <taxon>Lactovum</taxon>
    </lineage>
</organism>
<evidence type="ECO:0000313" key="14">
    <source>
        <dbReference type="EMBL" id="MBB5887542.1"/>
    </source>
</evidence>
<keyword evidence="15" id="KW-1185">Reference proteome</keyword>